<dbReference type="RefSeq" id="WP_205187574.1">
    <property type="nucleotide sequence ID" value="NZ_JAFBFC010000004.1"/>
</dbReference>
<dbReference type="Proteomes" id="UP000809829">
    <property type="component" value="Unassembled WGS sequence"/>
</dbReference>
<evidence type="ECO:0000259" key="1">
    <source>
        <dbReference type="Pfam" id="PF07561"/>
    </source>
</evidence>
<dbReference type="EMBL" id="JAFBFC010000004">
    <property type="protein sequence ID" value="MBM7703607.1"/>
    <property type="molecule type" value="Genomic_DNA"/>
</dbReference>
<dbReference type="Pfam" id="PF07561">
    <property type="entry name" value="DUF1540"/>
    <property type="match status" value="1"/>
</dbReference>
<accession>A0ABS2QW15</accession>
<comment type="caution">
    <text evidence="2">The sequence shown here is derived from an EMBL/GenBank/DDBJ whole genome shotgun (WGS) entry which is preliminary data.</text>
</comment>
<evidence type="ECO:0000313" key="2">
    <source>
        <dbReference type="EMBL" id="MBM7703607.1"/>
    </source>
</evidence>
<feature type="domain" description="DUF1540" evidence="1">
    <location>
        <begin position="5"/>
        <end position="47"/>
    </location>
</feature>
<proteinExistence type="predicted"/>
<organism evidence="2 3">
    <name type="scientific">Priestia iocasae</name>
    <dbReference type="NCBI Taxonomy" id="2291674"/>
    <lineage>
        <taxon>Bacteria</taxon>
        <taxon>Bacillati</taxon>
        <taxon>Bacillota</taxon>
        <taxon>Bacilli</taxon>
        <taxon>Bacillales</taxon>
        <taxon>Bacillaceae</taxon>
        <taxon>Priestia</taxon>
    </lineage>
</organism>
<gene>
    <name evidence="2" type="ORF">JOC83_002456</name>
</gene>
<name>A0ABS2QW15_9BACI</name>
<sequence length="52" mass="5655">MAQDVLCEVANCVHNREGQKCGASEIFVVSHRGNKAETSQETDCKTFEPSGL</sequence>
<protein>
    <recommendedName>
        <fullName evidence="1">DUF1540 domain-containing protein</fullName>
    </recommendedName>
</protein>
<evidence type="ECO:0000313" key="3">
    <source>
        <dbReference type="Proteomes" id="UP000809829"/>
    </source>
</evidence>
<reference evidence="2 3" key="1">
    <citation type="submission" date="2021-01" db="EMBL/GenBank/DDBJ databases">
        <title>Genomic Encyclopedia of Type Strains, Phase IV (KMG-IV): sequencing the most valuable type-strain genomes for metagenomic binning, comparative biology and taxonomic classification.</title>
        <authorList>
            <person name="Goeker M."/>
        </authorList>
    </citation>
    <scope>NUCLEOTIDE SEQUENCE [LARGE SCALE GENOMIC DNA]</scope>
    <source>
        <strain evidence="2 3">DSM 104297</strain>
    </source>
</reference>
<dbReference type="InterPro" id="IPR011437">
    <property type="entry name" value="DUF1540"/>
</dbReference>
<keyword evidence="3" id="KW-1185">Reference proteome</keyword>